<accession>G3Q5Q0</accession>
<dbReference type="InterPro" id="IPR014853">
    <property type="entry name" value="VWF/SSPO/ZAN-like_Cys-rich_dom"/>
</dbReference>
<feature type="domain" description="VWFD" evidence="5">
    <location>
        <begin position="821"/>
        <end position="994"/>
    </location>
</feature>
<evidence type="ECO:0000256" key="2">
    <source>
        <dbReference type="ARBA" id="ARBA00023157"/>
    </source>
</evidence>
<dbReference type="InterPro" id="IPR001846">
    <property type="entry name" value="VWF_type-D"/>
</dbReference>
<dbReference type="Gene3D" id="2.10.25.10">
    <property type="entry name" value="Laminin"/>
    <property type="match status" value="2"/>
</dbReference>
<dbReference type="Bgee" id="ENSGACG00000019061">
    <property type="expression patterns" value="Expressed in mesonephros and 3 other cell types or tissues"/>
</dbReference>
<dbReference type="SUPFAM" id="SSF57567">
    <property type="entry name" value="Serine protease inhibitors"/>
    <property type="match status" value="3"/>
</dbReference>
<dbReference type="GO" id="GO:0031012">
    <property type="term" value="C:extracellular matrix"/>
    <property type="evidence" value="ECO:0007669"/>
    <property type="project" value="TreeGrafter"/>
</dbReference>
<protein>
    <recommendedName>
        <fullName evidence="5">VWFD domain-containing protein</fullName>
    </recommendedName>
</protein>
<dbReference type="SMART" id="SM00216">
    <property type="entry name" value="VWD"/>
    <property type="match status" value="4"/>
</dbReference>
<dbReference type="PROSITE" id="PS51233">
    <property type="entry name" value="VWFD"/>
    <property type="match status" value="4"/>
</dbReference>
<dbReference type="InParanoid" id="G3Q5Q0"/>
<dbReference type="GO" id="GO:0005615">
    <property type="term" value="C:extracellular space"/>
    <property type="evidence" value="ECO:0007669"/>
    <property type="project" value="TreeGrafter"/>
</dbReference>
<dbReference type="Pfam" id="PF00094">
    <property type="entry name" value="VWD"/>
    <property type="match status" value="4"/>
</dbReference>
<dbReference type="SUPFAM" id="SSF57603">
    <property type="entry name" value="FnI-like domain"/>
    <property type="match status" value="1"/>
</dbReference>
<dbReference type="eggNOG" id="KOG1216">
    <property type="taxonomic scope" value="Eukaryota"/>
</dbReference>
<dbReference type="SMART" id="SM00832">
    <property type="entry name" value="C8"/>
    <property type="match status" value="2"/>
</dbReference>
<dbReference type="SMART" id="SM00214">
    <property type="entry name" value="VWC"/>
    <property type="match status" value="4"/>
</dbReference>
<keyword evidence="2" id="KW-1015">Disulfide bond</keyword>
<reference evidence="6" key="2">
    <citation type="submission" date="2025-08" db="UniProtKB">
        <authorList>
            <consortium name="Ensembl"/>
        </authorList>
    </citation>
    <scope>IDENTIFICATION</scope>
</reference>
<feature type="region of interest" description="Disordered" evidence="4">
    <location>
        <begin position="1178"/>
        <end position="1271"/>
    </location>
</feature>
<dbReference type="InterPro" id="IPR001007">
    <property type="entry name" value="VWF_dom"/>
</dbReference>
<dbReference type="Proteomes" id="UP000007635">
    <property type="component" value="Chromosome IV"/>
</dbReference>
<reference evidence="6" key="3">
    <citation type="submission" date="2025-09" db="UniProtKB">
        <authorList>
            <consortium name="Ensembl"/>
        </authorList>
    </citation>
    <scope>IDENTIFICATION</scope>
</reference>
<dbReference type="InterPro" id="IPR036084">
    <property type="entry name" value="Ser_inhib-like_sf"/>
</dbReference>
<name>G3Q5Q0_GASAC</name>
<keyword evidence="3" id="KW-0325">Glycoprotein</keyword>
<dbReference type="GeneTree" id="ENSGT00940000165245"/>
<feature type="domain" description="VWFD" evidence="5">
    <location>
        <begin position="48"/>
        <end position="218"/>
    </location>
</feature>
<sequence>MWWVVSFNCSRAASGSMTTQRWILAFCLSLASVFGTVELFKTKEIQTYTCRTFGSGIVQPFKGESYYVRSDCPFKLTSFNVNRGEYSVTIRRGHNGLLVQVEIIVNKVTTLLQNGHILVQNNSVSLPYDHTYQHIFKYGIYTRLRSSLLPFTVTWHNVHGGINSLWVTLESELCTDMCGLCGKQNVAGHRDELIRESKLHDHRCKIRDPVLQKNHICRRFFLKTKNCLQDNNSHYHRLCKENICGFENSQSIFCPFFQEVASQCNQSRINRFWRRLTRCAKPRCPGDLIYEKKGPAFIPSCSNPNPAPFYQELTETCACPNGKVLNNCEKGYRCIPKSSCSCEFAGKTYGNGEIRSSRCQSCTCDGGKWRCSENFCHRRCVIEGQFVTTFDGKQYVLPNKCLYVASKGPNWIIIIEFSQKKLHIRKVTVQLMEELFVFKKNKVLFDGQEIPEFHFSGHAQVYWVSSMFVQVHTTIGINFQIQLSPEIHLFIDAPDTSNDKIKGLCGNSNSDTTDDFTTNSGIIENSAKPFAMSWSLLNCFGNIPTTCTNLENENYAHEKCAVLNQPTGIFAKCHPHIPTDYYYTACIQRICNSAGSRRQGLCIGLASYAKACAGVGVVIGDWRRITGCDLKCQKNQEFSYSMHICNRTCNSLTGHDIRCDMNDDAVEGCGCPEGTHLNQGQTCCPKEECGCIYYGGIAAPGPVVIAGQKCDCKNGVLNCLPNCDCRNGKVCVSCSEGQHKRVQKTCDYISKPKGTRENCKSGCYCPDHQYEDHHGNCVSLDDCTCVFSGKAFKAGQQVTSNCKTCTCYRGQWHCIEKPCPGQCQVYGNGHYQTFDSKWFRFSGQCLYTLVQDSCDMRRGTFSIRVESVPCCEEVLTCSRNIILDLKGQVTLTLRDMQVIRRLHEGWNGQDDSLYSIHTLGLYIVISVPSKGITLIWDKHTRITVELAGSWKNRVCGLCGNFDSNEMNDLSISGSSVSSPMAFGNCWKVQTPPCSDVTTDIFPCERNSYCAAWAQQRCLILTGETFSECHLKVDPDPYYDACVQESCSCESDGKFLGFCTAVAAYAQACSEQHVCVNWRTPDMCPVYCDYYNKHGQSIWHYEACGQMLTCGKENYISHKLEGCYPRCTEKKPYYDENTGGCTSLGNCTCYLNGTIVQPQAVVVIQNVLCRCENGAMNCDPSSSTTPTSSTHTASDSTTRDVTRTHHTPTASDSTTRDVTRTHHTPTASDSTTRDVTRTHHTHTASDSTTRDVTRTHHTHTASDSTTTHMTRTHHTHTYTVSTTKDCQCFDPKNYKIWHCGETWTEDCFKKTCIGGLIELSPVVCPVMEFPDCPRDKFTKVLDGCCETLKCDCRCEIYGDSHYTTFQGVKFDFLTECTNILVKEISSHPSLYISVENENCVAGRHRSCAKSITVKYQGSKAVLSIHPDFSVVKVTMNGAVIQPPLQVAGFRFESTMDTVTIYMPDIRSYVSLSQSHNLVVSLATEYFHGKTQGQCGVCGVGSCIRKGGKMEDNSCCDKTAYSWVKRHGSKPACALLPRDVECVQTTAVPPTTTTSLPCPSSALCVVLDHPAFSKCIKHLMRKKKICVYGSCDIDRCSILKRAAKECMKAGVCIDWRALTNGKCTMTCPKGLVYRQCRDKLDDFCLKGIVKEGAPFKCTREGCFCPHGQIKADQDSNICVTSCPYCKGPLGEPKQPGDVWESGCHICKCNKETGKEECHLKPLETEPSCGPDSVLVNKPCCGEQICVKKTCKFGKRTYEVGESWSDDSSPCQSYHCTLEGIQTTTRECPRVHCHPARLIWDDRKCCKTCNNTCAPVFGDVEFRTTDCHTILHVPVCMGECGSGLSIKVGHKLRVHAENNCCQEKTSETKTLSAICYHPITNRREEKTFTYKHITSCECRLCNTQH</sequence>
<dbReference type="Pfam" id="PF08742">
    <property type="entry name" value="C8"/>
    <property type="match status" value="3"/>
</dbReference>
<dbReference type="STRING" id="69293.ENSGACP00000025206"/>
<dbReference type="CDD" id="cd19941">
    <property type="entry name" value="TIL"/>
    <property type="match status" value="3"/>
</dbReference>
<feature type="compositionally biased region" description="Low complexity" evidence="4">
    <location>
        <begin position="1180"/>
        <end position="1195"/>
    </location>
</feature>
<evidence type="ECO:0000259" key="5">
    <source>
        <dbReference type="PROSITE" id="PS51233"/>
    </source>
</evidence>
<evidence type="ECO:0000256" key="1">
    <source>
        <dbReference type="ARBA" id="ARBA00022737"/>
    </source>
</evidence>
<dbReference type="OMA" id="WRTGLCD"/>
<dbReference type="InterPro" id="IPR050780">
    <property type="entry name" value="Mucin_vWF_Thrombospondin_sf"/>
</dbReference>
<dbReference type="GeneID" id="100174859"/>
<feature type="domain" description="VWFD" evidence="5">
    <location>
        <begin position="378"/>
        <end position="548"/>
    </location>
</feature>
<proteinExistence type="predicted"/>
<organism evidence="6 7">
    <name type="scientific">Gasterosteus aculeatus aculeatus</name>
    <name type="common">three-spined stickleback</name>
    <dbReference type="NCBI Taxonomy" id="481459"/>
    <lineage>
        <taxon>Eukaryota</taxon>
        <taxon>Metazoa</taxon>
        <taxon>Chordata</taxon>
        <taxon>Craniata</taxon>
        <taxon>Vertebrata</taxon>
        <taxon>Euteleostomi</taxon>
        <taxon>Actinopterygii</taxon>
        <taxon>Neopterygii</taxon>
        <taxon>Teleostei</taxon>
        <taxon>Neoteleostei</taxon>
        <taxon>Acanthomorphata</taxon>
        <taxon>Eupercaria</taxon>
        <taxon>Perciformes</taxon>
        <taxon>Cottioidei</taxon>
        <taxon>Gasterosteales</taxon>
        <taxon>Gasterosteidae</taxon>
        <taxon>Gasterosteus</taxon>
    </lineage>
</organism>
<dbReference type="AlphaFoldDB" id="G3Q5Q0"/>
<evidence type="ECO:0000313" key="7">
    <source>
        <dbReference type="Proteomes" id="UP000007635"/>
    </source>
</evidence>
<reference evidence="6 7" key="1">
    <citation type="journal article" date="2021" name="G3 (Bethesda)">
        <title>Improved contiguity of the threespine stickleback genome using long-read sequencing.</title>
        <authorList>
            <person name="Nath S."/>
            <person name="Shaw D.E."/>
            <person name="White M.A."/>
        </authorList>
    </citation>
    <scope>NUCLEOTIDE SEQUENCE [LARGE SCALE GENOMIC DNA]</scope>
    <source>
        <strain evidence="6 7">Lake Benthic</strain>
    </source>
</reference>
<dbReference type="Ensembl" id="ENSGACT00000025255.2">
    <property type="protein sequence ID" value="ENSGACP00000025206.2"/>
    <property type="gene ID" value="ENSGACG00000019061.2"/>
</dbReference>
<dbReference type="CTD" id="100174859"/>
<dbReference type="PANTHER" id="PTHR11339">
    <property type="entry name" value="EXTRACELLULAR MATRIX GLYCOPROTEIN RELATED"/>
    <property type="match status" value="1"/>
</dbReference>
<evidence type="ECO:0000256" key="3">
    <source>
        <dbReference type="ARBA" id="ARBA00023180"/>
    </source>
</evidence>
<dbReference type="SMART" id="SM00215">
    <property type="entry name" value="VWC_out"/>
    <property type="match status" value="2"/>
</dbReference>
<feature type="domain" description="VWFD" evidence="5">
    <location>
        <begin position="1351"/>
        <end position="1532"/>
    </location>
</feature>
<dbReference type="RefSeq" id="XP_040028421.1">
    <property type="nucleotide sequence ID" value="XM_040172487.1"/>
</dbReference>
<keyword evidence="7" id="KW-1185">Reference proteome</keyword>
<evidence type="ECO:0000256" key="4">
    <source>
        <dbReference type="SAM" id="MobiDB-lite"/>
    </source>
</evidence>
<keyword evidence="1" id="KW-0677">Repeat</keyword>
<dbReference type="PANTHER" id="PTHR11339:SF408">
    <property type="entry name" value="MUCIN-5B"/>
    <property type="match status" value="1"/>
</dbReference>
<evidence type="ECO:0000313" key="6">
    <source>
        <dbReference type="Ensembl" id="ENSGACP00000025206.2"/>
    </source>
</evidence>